<dbReference type="STRING" id="1324314.BVG16_11785"/>
<comment type="caution">
    <text evidence="1">The sequence shown here is derived from an EMBL/GenBank/DDBJ whole genome shotgun (WGS) entry which is preliminary data.</text>
</comment>
<evidence type="ECO:0008006" key="3">
    <source>
        <dbReference type="Google" id="ProtNLM"/>
    </source>
</evidence>
<protein>
    <recommendedName>
        <fullName evidence="3">YgiT-type zinc finger domain-containing protein</fullName>
    </recommendedName>
</protein>
<keyword evidence="2" id="KW-1185">Reference proteome</keyword>
<dbReference type="EMBL" id="MSZX01000004">
    <property type="protein sequence ID" value="OPA78542.1"/>
    <property type="molecule type" value="Genomic_DNA"/>
</dbReference>
<dbReference type="AlphaFoldDB" id="A0A1T2XFF2"/>
<accession>A0A1T2XFF2</accession>
<proteinExistence type="predicted"/>
<sequence length="143" mass="16531">MNCVCGHVMNLLLRTVIFAKQTEIRNVPVFTCPNCSRSEVLNYVKKDLTDLIAKYGKNSTEKQSFLFQESNDLVNVLFELFSKGSKYAHIAELEKMLQERINQLLDVFLLAKTMNDVEWMEDVQKRLKLLTGFSVGAYRLNMN</sequence>
<organism evidence="1 2">
    <name type="scientific">Paenibacillus selenitireducens</name>
    <dbReference type="NCBI Taxonomy" id="1324314"/>
    <lineage>
        <taxon>Bacteria</taxon>
        <taxon>Bacillati</taxon>
        <taxon>Bacillota</taxon>
        <taxon>Bacilli</taxon>
        <taxon>Bacillales</taxon>
        <taxon>Paenibacillaceae</taxon>
        <taxon>Paenibacillus</taxon>
    </lineage>
</organism>
<gene>
    <name evidence="1" type="ORF">BVG16_11785</name>
</gene>
<dbReference type="Proteomes" id="UP000190188">
    <property type="component" value="Unassembled WGS sequence"/>
</dbReference>
<evidence type="ECO:0000313" key="2">
    <source>
        <dbReference type="Proteomes" id="UP000190188"/>
    </source>
</evidence>
<name>A0A1T2XFF2_9BACL</name>
<reference evidence="1 2" key="1">
    <citation type="submission" date="2017-01" db="EMBL/GenBank/DDBJ databases">
        <title>Genome analysis of Paenibacillus selenitrireducens ES3-24.</title>
        <authorList>
            <person name="Xu D."/>
            <person name="Yao R."/>
            <person name="Zheng S."/>
        </authorList>
    </citation>
    <scope>NUCLEOTIDE SEQUENCE [LARGE SCALE GENOMIC DNA]</scope>
    <source>
        <strain evidence="1 2">ES3-24</strain>
    </source>
</reference>
<evidence type="ECO:0000313" key="1">
    <source>
        <dbReference type="EMBL" id="OPA78542.1"/>
    </source>
</evidence>